<name>A0ABX1VFZ7_9PLAN</name>
<evidence type="ECO:0000313" key="1">
    <source>
        <dbReference type="EMBL" id="NNJ26763.1"/>
    </source>
</evidence>
<gene>
    <name evidence="1" type="ORF">LzC2_28540</name>
</gene>
<organism evidence="1 2">
    <name type="scientific">Alienimonas chondri</name>
    <dbReference type="NCBI Taxonomy" id="2681879"/>
    <lineage>
        <taxon>Bacteria</taxon>
        <taxon>Pseudomonadati</taxon>
        <taxon>Planctomycetota</taxon>
        <taxon>Planctomycetia</taxon>
        <taxon>Planctomycetales</taxon>
        <taxon>Planctomycetaceae</taxon>
        <taxon>Alienimonas</taxon>
    </lineage>
</organism>
<sequence>MAETAPAALHDWTRVDAGIWHNFHVQWIAEINKELNGGLLPEPYYSLAEPQGGFTVEEGDDGSDEDDEPRRFEADLLALHDVGGAPPGGGGAALLDRPPNVRLTAPIGAGPLPRQISVRHGSDDRVVALIELVSPGNRDGAGKIESFCDKVVAAIRGGVHVLLIDLFPTTPLLPTGMHGAVVGRFGGQYDPPAGEPLTCAAYRAAGAATTTFVEPLAVGARPPTMPLFLTRKQYVELPLADGYAAAFAPMPAKYRRVLEESR</sequence>
<dbReference type="EMBL" id="WTPX01000097">
    <property type="protein sequence ID" value="NNJ26763.1"/>
    <property type="molecule type" value="Genomic_DNA"/>
</dbReference>
<evidence type="ECO:0008006" key="3">
    <source>
        <dbReference type="Google" id="ProtNLM"/>
    </source>
</evidence>
<dbReference type="RefSeq" id="WP_171188092.1">
    <property type="nucleotide sequence ID" value="NZ_WTPX01000097.1"/>
</dbReference>
<comment type="caution">
    <text evidence="1">The sequence shown here is derived from an EMBL/GenBank/DDBJ whole genome shotgun (WGS) entry which is preliminary data.</text>
</comment>
<protein>
    <recommendedName>
        <fullName evidence="3">DUF4058 family protein</fullName>
    </recommendedName>
</protein>
<reference evidence="1 2" key="1">
    <citation type="journal article" date="2020" name="Syst. Appl. Microbiol.">
        <title>Alienimonas chondri sp. nov., a novel planctomycete isolated from the biofilm of the red alga Chondrus crispus.</title>
        <authorList>
            <person name="Vitorino I."/>
            <person name="Albuquerque L."/>
            <person name="Wiegand S."/>
            <person name="Kallscheuer N."/>
            <person name="da Costa M.S."/>
            <person name="Lobo-da-Cunha A."/>
            <person name="Jogler C."/>
            <person name="Lage O.M."/>
        </authorList>
    </citation>
    <scope>NUCLEOTIDE SEQUENCE [LARGE SCALE GENOMIC DNA]</scope>
    <source>
        <strain evidence="1 2">LzC2</strain>
    </source>
</reference>
<dbReference type="Proteomes" id="UP000609651">
    <property type="component" value="Unassembled WGS sequence"/>
</dbReference>
<proteinExistence type="predicted"/>
<evidence type="ECO:0000313" key="2">
    <source>
        <dbReference type="Proteomes" id="UP000609651"/>
    </source>
</evidence>
<keyword evidence="2" id="KW-1185">Reference proteome</keyword>
<accession>A0ABX1VFZ7</accession>